<dbReference type="RefSeq" id="WP_119900006.1">
    <property type="nucleotide sequence ID" value="NZ_QNRC01000006.1"/>
</dbReference>
<dbReference type="EMBL" id="QZEW01000086">
    <property type="protein sequence ID" value="RJL07697.1"/>
    <property type="molecule type" value="Genomic_DNA"/>
</dbReference>
<proteinExistence type="predicted"/>
<name>A0A419A2Z9_9RHOB</name>
<keyword evidence="8" id="KW-1185">Reference proteome</keyword>
<dbReference type="Proteomes" id="UP000283587">
    <property type="component" value="Unassembled WGS sequence"/>
</dbReference>
<dbReference type="InterPro" id="IPR018660">
    <property type="entry name" value="MliC"/>
</dbReference>
<dbReference type="Pfam" id="PF09864">
    <property type="entry name" value="MliC"/>
    <property type="match status" value="1"/>
</dbReference>
<sequence length="118" mass="12518">MRLALPALALLLASPVVAQDAAELVSVTYRCERGVELPVVYVNDEAGHVVALIEGRLLVLPRAISASGARYRADAPDAGYEFWSKGDTAFLSWGTEAESQLLLEECVAEDAGDEGAAQ</sequence>
<comment type="caution">
    <text evidence="7">The sequence shown here is derived from an EMBL/GenBank/DDBJ whole genome shotgun (WGS) entry which is preliminary data.</text>
</comment>
<dbReference type="Gene3D" id="2.40.128.200">
    <property type="match status" value="1"/>
</dbReference>
<dbReference type="InterPro" id="IPR036328">
    <property type="entry name" value="MliC_sf"/>
</dbReference>
<dbReference type="AlphaFoldDB" id="A0A419A2Z9"/>
<feature type="chain" id="PRO_5019538511" evidence="5">
    <location>
        <begin position="19"/>
        <end position="118"/>
    </location>
</feature>
<keyword evidence="4" id="KW-0449">Lipoprotein</keyword>
<reference evidence="8" key="1">
    <citation type="submission" date="2018-09" db="EMBL/GenBank/DDBJ databases">
        <title>Paracoccus onubensis nov. sp. a moderate halophilic bacterium isolated from Gruta de las Maravillas (Aracena, Spain).</title>
        <authorList>
            <person name="Jurado V."/>
            <person name="Gutierrez-Patricio S."/>
            <person name="Gonzalez-Pimentel J.L."/>
            <person name="Miller A.Z."/>
            <person name="Laiz L."/>
            <person name="Saiz-Jimenez C."/>
        </authorList>
    </citation>
    <scope>NUCLEOTIDE SEQUENCE [LARGE SCALE GENOMIC DNA]</scope>
    <source>
        <strain evidence="8">DSM 26381</strain>
    </source>
</reference>
<evidence type="ECO:0000256" key="1">
    <source>
        <dbReference type="ARBA" id="ARBA00022729"/>
    </source>
</evidence>
<feature type="domain" description="C-type lysozyme inhibitor" evidence="6">
    <location>
        <begin position="29"/>
        <end position="98"/>
    </location>
</feature>
<evidence type="ECO:0000256" key="2">
    <source>
        <dbReference type="ARBA" id="ARBA00023136"/>
    </source>
</evidence>
<keyword evidence="1 5" id="KW-0732">Signal</keyword>
<organism evidence="7 8">
    <name type="scientific">Paracoccus siganidrum</name>
    <dbReference type="NCBI Taxonomy" id="1276757"/>
    <lineage>
        <taxon>Bacteria</taxon>
        <taxon>Pseudomonadati</taxon>
        <taxon>Pseudomonadota</taxon>
        <taxon>Alphaproteobacteria</taxon>
        <taxon>Rhodobacterales</taxon>
        <taxon>Paracoccaceae</taxon>
        <taxon>Paracoccus</taxon>
    </lineage>
</organism>
<dbReference type="SUPFAM" id="SSF141488">
    <property type="entry name" value="YdhA-like"/>
    <property type="match status" value="1"/>
</dbReference>
<keyword evidence="2" id="KW-0472">Membrane</keyword>
<protein>
    <submittedName>
        <fullName evidence="7">Lysozyme</fullName>
    </submittedName>
</protein>
<dbReference type="OrthoDB" id="7926518at2"/>
<evidence type="ECO:0000256" key="3">
    <source>
        <dbReference type="ARBA" id="ARBA00023139"/>
    </source>
</evidence>
<keyword evidence="3" id="KW-0564">Palmitate</keyword>
<evidence type="ECO:0000313" key="7">
    <source>
        <dbReference type="EMBL" id="RJL07697.1"/>
    </source>
</evidence>
<evidence type="ECO:0000256" key="5">
    <source>
        <dbReference type="SAM" id="SignalP"/>
    </source>
</evidence>
<evidence type="ECO:0000259" key="6">
    <source>
        <dbReference type="Pfam" id="PF09864"/>
    </source>
</evidence>
<gene>
    <name evidence="7" type="ORF">D3P05_17405</name>
</gene>
<accession>A0A419A2Z9</accession>
<evidence type="ECO:0000313" key="8">
    <source>
        <dbReference type="Proteomes" id="UP000283587"/>
    </source>
</evidence>
<evidence type="ECO:0000256" key="4">
    <source>
        <dbReference type="ARBA" id="ARBA00023288"/>
    </source>
</evidence>
<feature type="signal peptide" evidence="5">
    <location>
        <begin position="1"/>
        <end position="18"/>
    </location>
</feature>